<accession>A0AA39V6U1</accession>
<gene>
    <name evidence="7" type="ORF">JMJ35_009091</name>
</gene>
<evidence type="ECO:0000256" key="1">
    <source>
        <dbReference type="ARBA" id="ARBA00004167"/>
    </source>
</evidence>
<evidence type="ECO:0000256" key="2">
    <source>
        <dbReference type="ARBA" id="ARBA00022692"/>
    </source>
</evidence>
<evidence type="ECO:0000256" key="5">
    <source>
        <dbReference type="SAM" id="MobiDB-lite"/>
    </source>
</evidence>
<feature type="compositionally biased region" description="Basic and acidic residues" evidence="5">
    <location>
        <begin position="288"/>
        <end position="298"/>
    </location>
</feature>
<organism evidence="7 8">
    <name type="scientific">Cladonia borealis</name>
    <dbReference type="NCBI Taxonomy" id="184061"/>
    <lineage>
        <taxon>Eukaryota</taxon>
        <taxon>Fungi</taxon>
        <taxon>Dikarya</taxon>
        <taxon>Ascomycota</taxon>
        <taxon>Pezizomycotina</taxon>
        <taxon>Lecanoromycetes</taxon>
        <taxon>OSLEUM clade</taxon>
        <taxon>Lecanoromycetidae</taxon>
        <taxon>Lecanorales</taxon>
        <taxon>Lecanorineae</taxon>
        <taxon>Cladoniaceae</taxon>
        <taxon>Cladonia</taxon>
    </lineage>
</organism>
<evidence type="ECO:0000256" key="6">
    <source>
        <dbReference type="SAM" id="Phobius"/>
    </source>
</evidence>
<feature type="compositionally biased region" description="Basic and acidic residues" evidence="5">
    <location>
        <begin position="234"/>
        <end position="267"/>
    </location>
</feature>
<keyword evidence="2 6" id="KW-0812">Transmembrane</keyword>
<evidence type="ECO:0000256" key="4">
    <source>
        <dbReference type="ARBA" id="ARBA00023136"/>
    </source>
</evidence>
<feature type="region of interest" description="Disordered" evidence="5">
    <location>
        <begin position="1"/>
        <end position="66"/>
    </location>
</feature>
<keyword evidence="3 6" id="KW-1133">Transmembrane helix</keyword>
<feature type="region of interest" description="Disordered" evidence="5">
    <location>
        <begin position="234"/>
        <end position="310"/>
    </location>
</feature>
<dbReference type="EMBL" id="JAFEKC020000020">
    <property type="protein sequence ID" value="KAK0508815.1"/>
    <property type="molecule type" value="Genomic_DNA"/>
</dbReference>
<dbReference type="Proteomes" id="UP001166286">
    <property type="component" value="Unassembled WGS sequence"/>
</dbReference>
<sequence>MSRSAADATRFTATSPHAYSKPTPLRSTASPQSKTTPPYRFPNPNAPRKPSPANPSTPPQTETPAEKVARLRAARFAEIEAQTTTWDRVVLRGRVWADRAHRVTVYTILGFSAIAICVTGFALTDMFIHNRRKRAAFFAEQHALYATRVMEAIEAEKAGQELDDDQRLVLNRERVRVMAEEAKKERGWGKRVKGWLTGGLKEGDEEGRGELVVPSEGEVLGMVGVRESDVLERMKGGEEERRDGSGVLEAVKEKEREVEREVEERRVGGAPWGRKGSPSGRSGGPLDRVAEEAVEKAKGKGGWMSWGKGG</sequence>
<dbReference type="GO" id="GO:0016020">
    <property type="term" value="C:membrane"/>
    <property type="evidence" value="ECO:0007669"/>
    <property type="project" value="UniProtKB-SubCell"/>
</dbReference>
<dbReference type="AlphaFoldDB" id="A0AA39V6U1"/>
<protein>
    <submittedName>
        <fullName evidence="7">Uncharacterized protein</fullName>
    </submittedName>
</protein>
<comment type="caution">
    <text evidence="7">The sequence shown here is derived from an EMBL/GenBank/DDBJ whole genome shotgun (WGS) entry which is preliminary data.</text>
</comment>
<keyword evidence="8" id="KW-1185">Reference proteome</keyword>
<dbReference type="Pfam" id="PF14880">
    <property type="entry name" value="COX14"/>
    <property type="match status" value="1"/>
</dbReference>
<reference evidence="7" key="1">
    <citation type="submission" date="2023-03" db="EMBL/GenBank/DDBJ databases">
        <title>Complete genome of Cladonia borealis.</title>
        <authorList>
            <person name="Park H."/>
        </authorList>
    </citation>
    <scope>NUCLEOTIDE SEQUENCE</scope>
    <source>
        <strain evidence="7">ANT050790</strain>
    </source>
</reference>
<proteinExistence type="predicted"/>
<feature type="compositionally biased region" description="Pro residues" evidence="5">
    <location>
        <begin position="39"/>
        <end position="58"/>
    </location>
</feature>
<name>A0AA39V6U1_9LECA</name>
<evidence type="ECO:0000313" key="7">
    <source>
        <dbReference type="EMBL" id="KAK0508815.1"/>
    </source>
</evidence>
<feature type="compositionally biased region" description="Polar residues" evidence="5">
    <location>
        <begin position="25"/>
        <end position="36"/>
    </location>
</feature>
<evidence type="ECO:0000256" key="3">
    <source>
        <dbReference type="ARBA" id="ARBA00022989"/>
    </source>
</evidence>
<evidence type="ECO:0000313" key="8">
    <source>
        <dbReference type="Proteomes" id="UP001166286"/>
    </source>
</evidence>
<feature type="transmembrane region" description="Helical" evidence="6">
    <location>
        <begin position="103"/>
        <end position="124"/>
    </location>
</feature>
<keyword evidence="4 6" id="KW-0472">Membrane</keyword>
<comment type="subcellular location">
    <subcellularLocation>
        <location evidence="1">Membrane</location>
        <topology evidence="1">Single-pass membrane protein</topology>
    </subcellularLocation>
</comment>
<dbReference type="InterPro" id="IPR029208">
    <property type="entry name" value="COX14"/>
</dbReference>
<feature type="compositionally biased region" description="Gly residues" evidence="5">
    <location>
        <begin position="300"/>
        <end position="310"/>
    </location>
</feature>